<feature type="signal peptide" evidence="1">
    <location>
        <begin position="1"/>
        <end position="24"/>
    </location>
</feature>
<dbReference type="PROSITE" id="PS51257">
    <property type="entry name" value="PROKAR_LIPOPROTEIN"/>
    <property type="match status" value="1"/>
</dbReference>
<dbReference type="RefSeq" id="WP_225235076.1">
    <property type="nucleotide sequence ID" value="NZ_JBAPLV010000028.1"/>
</dbReference>
<keyword evidence="1" id="KW-0732">Signal</keyword>
<evidence type="ECO:0000313" key="2">
    <source>
        <dbReference type="EMBL" id="MEI4280731.1"/>
    </source>
</evidence>
<name>A0ABU8EAS5_9ACTN</name>
<dbReference type="EMBL" id="JBAPLV010000028">
    <property type="protein sequence ID" value="MEI4280731.1"/>
    <property type="molecule type" value="Genomic_DNA"/>
</dbReference>
<comment type="caution">
    <text evidence="2">The sequence shown here is derived from an EMBL/GenBank/DDBJ whole genome shotgun (WGS) entry which is preliminary data.</text>
</comment>
<proteinExistence type="predicted"/>
<protein>
    <recommendedName>
        <fullName evidence="4">Secreted protein</fullName>
    </recommendedName>
</protein>
<keyword evidence="3" id="KW-1185">Reference proteome</keyword>
<accession>A0ABU8EAS5</accession>
<evidence type="ECO:0000313" key="3">
    <source>
        <dbReference type="Proteomes" id="UP001373496"/>
    </source>
</evidence>
<evidence type="ECO:0000256" key="1">
    <source>
        <dbReference type="SAM" id="SignalP"/>
    </source>
</evidence>
<evidence type="ECO:0008006" key="4">
    <source>
        <dbReference type="Google" id="ProtNLM"/>
    </source>
</evidence>
<sequence length="233" mass="23701">MRTARRLVACSLVLAATSGCGVGAALGQQPATTSVDVAPDPVASPTTTTASAPADPVLVVRAPLGGAAGSDELTVTRGRTQTGLVPPMPGWSAECPVDFPALQYVPLEVQVDGDDLAGHLTVETTAATPSDIGPIGVFFDGAAEPYCQGDPAFALTDTFWSHGNSGRATAYVVLQDAVTPATPAGRPEVFSTLEIRIDHLRTHSGGDVPFTPQTPVVGALCADDPDAVCVSLP</sequence>
<dbReference type="Proteomes" id="UP001373496">
    <property type="component" value="Unassembled WGS sequence"/>
</dbReference>
<feature type="chain" id="PRO_5045098209" description="Secreted protein" evidence="1">
    <location>
        <begin position="25"/>
        <end position="233"/>
    </location>
</feature>
<gene>
    <name evidence="2" type="ORF">UXQ13_19815</name>
</gene>
<organism evidence="2 3">
    <name type="scientific">Klenkia terrae</name>
    <dbReference type="NCBI Taxonomy" id="1052259"/>
    <lineage>
        <taxon>Bacteria</taxon>
        <taxon>Bacillati</taxon>
        <taxon>Actinomycetota</taxon>
        <taxon>Actinomycetes</taxon>
        <taxon>Geodermatophilales</taxon>
        <taxon>Geodermatophilaceae</taxon>
        <taxon>Klenkia</taxon>
    </lineage>
</organism>
<reference evidence="2 3" key="1">
    <citation type="submission" date="2024-03" db="EMBL/GenBank/DDBJ databases">
        <title>Draft genome sequence of Klenkia terrae.</title>
        <authorList>
            <person name="Duangmal K."/>
            <person name="Chantavorakit T."/>
        </authorList>
    </citation>
    <scope>NUCLEOTIDE SEQUENCE [LARGE SCALE GENOMIC DNA]</scope>
    <source>
        <strain evidence="2 3">JCM 17786</strain>
    </source>
</reference>